<keyword evidence="2" id="KW-0732">Signal</keyword>
<dbReference type="Proteomes" id="UP001530315">
    <property type="component" value="Unassembled WGS sequence"/>
</dbReference>
<comment type="caution">
    <text evidence="3">The sequence shown here is derived from an EMBL/GenBank/DDBJ whole genome shotgun (WGS) entry which is preliminary data.</text>
</comment>
<gene>
    <name evidence="3" type="ORF">ACHAW5_006175</name>
</gene>
<evidence type="ECO:0000313" key="4">
    <source>
        <dbReference type="Proteomes" id="UP001530315"/>
    </source>
</evidence>
<dbReference type="AlphaFoldDB" id="A0ABD3MP32"/>
<feature type="signal peptide" evidence="2">
    <location>
        <begin position="1"/>
        <end position="18"/>
    </location>
</feature>
<evidence type="ECO:0008006" key="5">
    <source>
        <dbReference type="Google" id="ProtNLM"/>
    </source>
</evidence>
<sequence length="235" mass="24795">MKLLTAASTLLLLNGAASQTCPSVDEYAEMSLADGALTFKYAIVLASSADERSILCARLESDSGGWMGFGISPSGEMDSGESMKSTGIVGLPDDGSVQKYWLAEDPRVDPMDADHQTLMSTSITKVDGTTIMEFTKYLQEDGEFEIFPSGENTFLYALSDEPELGYHDVGEDSFTLDFGMETTPPVPAPAPDAAPAPAPDSTPAASPSGAVALTGAMKRSVAISMIFVFAAWFGM</sequence>
<accession>A0ABD3MP32</accession>
<reference evidence="3 4" key="1">
    <citation type="submission" date="2024-10" db="EMBL/GenBank/DDBJ databases">
        <title>Updated reference genomes for cyclostephanoid diatoms.</title>
        <authorList>
            <person name="Roberts W.R."/>
            <person name="Alverson A.J."/>
        </authorList>
    </citation>
    <scope>NUCLEOTIDE SEQUENCE [LARGE SCALE GENOMIC DNA]</scope>
    <source>
        <strain evidence="3 4">AJA276-08</strain>
    </source>
</reference>
<dbReference type="CDD" id="cd09631">
    <property type="entry name" value="DOMON_DOH"/>
    <property type="match status" value="1"/>
</dbReference>
<evidence type="ECO:0000256" key="1">
    <source>
        <dbReference type="SAM" id="MobiDB-lite"/>
    </source>
</evidence>
<evidence type="ECO:0000256" key="2">
    <source>
        <dbReference type="SAM" id="SignalP"/>
    </source>
</evidence>
<feature type="region of interest" description="Disordered" evidence="1">
    <location>
        <begin position="181"/>
        <end position="207"/>
    </location>
</feature>
<dbReference type="SUPFAM" id="SSF49344">
    <property type="entry name" value="CBD9-like"/>
    <property type="match status" value="1"/>
</dbReference>
<proteinExistence type="predicted"/>
<evidence type="ECO:0000313" key="3">
    <source>
        <dbReference type="EMBL" id="KAL3763731.1"/>
    </source>
</evidence>
<organism evidence="3 4">
    <name type="scientific">Stephanodiscus triporus</name>
    <dbReference type="NCBI Taxonomy" id="2934178"/>
    <lineage>
        <taxon>Eukaryota</taxon>
        <taxon>Sar</taxon>
        <taxon>Stramenopiles</taxon>
        <taxon>Ochrophyta</taxon>
        <taxon>Bacillariophyta</taxon>
        <taxon>Coscinodiscophyceae</taxon>
        <taxon>Thalassiosirophycidae</taxon>
        <taxon>Stephanodiscales</taxon>
        <taxon>Stephanodiscaceae</taxon>
        <taxon>Stephanodiscus</taxon>
    </lineage>
</organism>
<dbReference type="InterPro" id="IPR045266">
    <property type="entry name" value="DOH_DOMON"/>
</dbReference>
<keyword evidence="4" id="KW-1185">Reference proteome</keyword>
<dbReference type="EMBL" id="JALLAZ020001794">
    <property type="protein sequence ID" value="KAL3763731.1"/>
    <property type="molecule type" value="Genomic_DNA"/>
</dbReference>
<feature type="chain" id="PRO_5044840633" description="DOMON domain-containing protein" evidence="2">
    <location>
        <begin position="19"/>
        <end position="235"/>
    </location>
</feature>
<name>A0ABD3MP32_9STRA</name>
<feature type="compositionally biased region" description="Pro residues" evidence="1">
    <location>
        <begin position="184"/>
        <end position="200"/>
    </location>
</feature>
<protein>
    <recommendedName>
        <fullName evidence="5">DOMON domain-containing protein</fullName>
    </recommendedName>
</protein>